<gene>
    <name evidence="2" type="ORF">HY57_02025</name>
</gene>
<dbReference type="HOGENOM" id="CLU_2787180_0_0_6"/>
<dbReference type="EMBL" id="CP008884">
    <property type="protein sequence ID" value="AIF46116.1"/>
    <property type="molecule type" value="Genomic_DNA"/>
</dbReference>
<protein>
    <submittedName>
        <fullName evidence="2">Uncharacterized protein</fullName>
    </submittedName>
</protein>
<dbReference type="Proteomes" id="UP000027987">
    <property type="component" value="Chromosome"/>
</dbReference>
<dbReference type="KEGG" id="dja:HY57_02025"/>
<organism evidence="2 3">
    <name type="scientific">Dyella japonica A8</name>
    <dbReference type="NCBI Taxonomy" id="1217721"/>
    <lineage>
        <taxon>Bacteria</taxon>
        <taxon>Pseudomonadati</taxon>
        <taxon>Pseudomonadota</taxon>
        <taxon>Gammaproteobacteria</taxon>
        <taxon>Lysobacterales</taxon>
        <taxon>Rhodanobacteraceae</taxon>
        <taxon>Dyella</taxon>
    </lineage>
</organism>
<evidence type="ECO:0000313" key="3">
    <source>
        <dbReference type="Proteomes" id="UP000027987"/>
    </source>
</evidence>
<dbReference type="OrthoDB" id="5957578at2"/>
<evidence type="ECO:0000256" key="1">
    <source>
        <dbReference type="SAM" id="MobiDB-lite"/>
    </source>
</evidence>
<accession>A0A075JVJ9</accession>
<feature type="region of interest" description="Disordered" evidence="1">
    <location>
        <begin position="1"/>
        <end position="68"/>
    </location>
</feature>
<feature type="compositionally biased region" description="Basic and acidic residues" evidence="1">
    <location>
        <begin position="1"/>
        <end position="19"/>
    </location>
</feature>
<dbReference type="PATRIC" id="fig|1217721.7.peg.429"/>
<name>A0A075JVJ9_9GAMM</name>
<evidence type="ECO:0000313" key="2">
    <source>
        <dbReference type="EMBL" id="AIF46116.1"/>
    </source>
</evidence>
<sequence length="68" mass="7002">MTGYEVKRDSDAKAKDQEAKVQSPARAGQPQPSYYVAGQGAPGGTCDDDGTSENQQGDSGRGAAKPNT</sequence>
<dbReference type="AlphaFoldDB" id="A0A075JVJ9"/>
<dbReference type="RefSeq" id="WP_019464416.1">
    <property type="nucleotide sequence ID" value="NZ_ALOY01000124.1"/>
</dbReference>
<reference evidence="2 3" key="1">
    <citation type="submission" date="2014-07" db="EMBL/GenBank/DDBJ databases">
        <title>Complete Genome Sequence of Dyella japonica Strain A8 Isolated from Malaysian Tropical Soil.</title>
        <authorList>
            <person name="Hui R.K.H."/>
            <person name="Chen J.-W."/>
            <person name="Chan K.-G."/>
            <person name="Leung F.C.C."/>
        </authorList>
    </citation>
    <scope>NUCLEOTIDE SEQUENCE [LARGE SCALE GENOMIC DNA]</scope>
    <source>
        <strain evidence="2 3">A8</strain>
    </source>
</reference>
<proteinExistence type="predicted"/>
<keyword evidence="3" id="KW-1185">Reference proteome</keyword>